<feature type="compositionally biased region" description="Basic and acidic residues" evidence="1">
    <location>
        <begin position="890"/>
        <end position="915"/>
    </location>
</feature>
<evidence type="ECO:0000313" key="4">
    <source>
        <dbReference type="Proteomes" id="UP000799772"/>
    </source>
</evidence>
<evidence type="ECO:0000259" key="2">
    <source>
        <dbReference type="Pfam" id="PF08101"/>
    </source>
</evidence>
<dbReference type="AlphaFoldDB" id="A0A9P4IJF0"/>
<sequence length="1075" mass="117172">MPFFSKVFRRDGGASKAKKNADQGKGGAVEPPKPRWEDAWSRREVAPEEIQELIHECTIEMKSRGTISIPSASNKGKANNITTTALDMPFLLLPFRPGVDASSSRIFIGKFFKAKYAGANQFNGHGLQQELRLTEPMVLCSIMKWCWSRLPGGVVTWDVYEMFKMGEQDAQLARHSFDTFIPLSVESSSRKDIIFDFFDLLAAIAARGKTNGLGGRKLSRMAGWWAFEHSDQGNGFDGGYKSWQSAADAASHLFFAYLRSLSPDPVAGAQGISKIPRSLQSLLSQTEYPPETPLLMFTTTPKVVMIVDAVSPTPFALLRRAKHFEYRDDDMALQEYSLYEDPVKALTDECRRVLNAISRTNQSNILDSGSAKNVQDPSWSRFEDLGFAGISENDPPRDAYTGTQSMDGPSFGQMRSHGQSRNTDFGRPTTPSWADFLSTGFADDRGTSTSSPVLLPPDKVLPPIGEGRGHSSQSHVRNLNMDTNLEPGELASITKFDLDDTFWWVWMTSLASEEPAERKAVFGRCALIETNISGGRWLVMEEQVKGASPGPEEGAYIAEKKSRFSFRRRGLTRRKSTGKKAQQPPKDPHNRSAAGTPYSRITIGADQQAKIQAAAARLINQQMPKEDLRAPNRTGQLADSKTNSMLTLQPQIVSEAAPAMKWAKEFDKGAIRARYLGNMNAGKGQSMEFLGAGQSDANLTTGNGSVTPTMPKSVSNRDLPALPQDDSGIETPKVQVPRKSVPPPPAPLPPSTPPEKAQSPVVPVPVADEKPAPADHPALRNGSISQQPTSIDEAREEIPKQSTSSPESARAGKTSPKKLKKQVGGGGGGLKKLFLKKNNRVSRAISPQPPKEPFRSDTPEQFEPAPAPDAHIEPILPKAESPRPPPAPEVDDRTETDISRVPSHDEREAAREFNRFDQGPMDDVPAFMPTDSPNPSDGAPAPPEFGSHSRSSLKPTPTPTPPPVRAESPAAPAMEVEPEPATEDNLSPMSAQSQADRWAQIRKNAAERAQRYSEEQTGPGTGTVSGARSHSQSYSKTTDDGDTSGEETIESRVARIKARVAELTGNIEQGGSPRR</sequence>
<dbReference type="OrthoDB" id="3362494at2759"/>
<proteinExistence type="predicted"/>
<dbReference type="PANTHER" id="PTHR28093">
    <property type="entry name" value="MORPHOGENESIS-RELATED PROTEIN MSB1"/>
    <property type="match status" value="1"/>
</dbReference>
<feature type="compositionally biased region" description="Basic and acidic residues" evidence="1">
    <location>
        <begin position="1004"/>
        <end position="1014"/>
    </location>
</feature>
<keyword evidence="4" id="KW-1185">Reference proteome</keyword>
<dbReference type="EMBL" id="ML978125">
    <property type="protein sequence ID" value="KAF2099602.1"/>
    <property type="molecule type" value="Genomic_DNA"/>
</dbReference>
<name>A0A9P4IJF0_9PEZI</name>
<feature type="compositionally biased region" description="Polar residues" evidence="1">
    <location>
        <begin position="984"/>
        <end position="995"/>
    </location>
</feature>
<evidence type="ECO:0000256" key="1">
    <source>
        <dbReference type="SAM" id="MobiDB-lite"/>
    </source>
</evidence>
<dbReference type="PANTHER" id="PTHR28093:SF1">
    <property type="entry name" value="MORPHOGENESIS-RELATED PROTEIN MSB1"/>
    <property type="match status" value="1"/>
</dbReference>
<feature type="region of interest" description="Disordered" evidence="1">
    <location>
        <begin position="1"/>
        <end position="37"/>
    </location>
</feature>
<feature type="compositionally biased region" description="Pro residues" evidence="1">
    <location>
        <begin position="740"/>
        <end position="753"/>
    </location>
</feature>
<feature type="compositionally biased region" description="Basic residues" evidence="1">
    <location>
        <begin position="567"/>
        <end position="578"/>
    </location>
</feature>
<feature type="compositionally biased region" description="Polar residues" evidence="1">
    <location>
        <begin position="1015"/>
        <end position="1036"/>
    </location>
</feature>
<dbReference type="InterPro" id="IPR037508">
    <property type="entry name" value="Msb1/Mug8"/>
</dbReference>
<feature type="compositionally biased region" description="Low complexity" evidence="1">
    <location>
        <begin position="966"/>
        <end position="975"/>
    </location>
</feature>
<comment type="caution">
    <text evidence="3">The sequence shown here is derived from an EMBL/GenBank/DDBJ whole genome shotgun (WGS) entry which is preliminary data.</text>
</comment>
<dbReference type="Pfam" id="PF08101">
    <property type="entry name" value="Msb1-Mug8_dom"/>
    <property type="match status" value="1"/>
</dbReference>
<organism evidence="3 4">
    <name type="scientific">Rhizodiscina lignyota</name>
    <dbReference type="NCBI Taxonomy" id="1504668"/>
    <lineage>
        <taxon>Eukaryota</taxon>
        <taxon>Fungi</taxon>
        <taxon>Dikarya</taxon>
        <taxon>Ascomycota</taxon>
        <taxon>Pezizomycotina</taxon>
        <taxon>Dothideomycetes</taxon>
        <taxon>Pleosporomycetidae</taxon>
        <taxon>Aulographales</taxon>
        <taxon>Rhizodiscinaceae</taxon>
        <taxon>Rhizodiscina</taxon>
    </lineage>
</organism>
<dbReference type="Proteomes" id="UP000799772">
    <property type="component" value="Unassembled WGS sequence"/>
</dbReference>
<reference evidence="3" key="1">
    <citation type="journal article" date="2020" name="Stud. Mycol.">
        <title>101 Dothideomycetes genomes: a test case for predicting lifestyles and emergence of pathogens.</title>
        <authorList>
            <person name="Haridas S."/>
            <person name="Albert R."/>
            <person name="Binder M."/>
            <person name="Bloem J."/>
            <person name="Labutti K."/>
            <person name="Salamov A."/>
            <person name="Andreopoulos B."/>
            <person name="Baker S."/>
            <person name="Barry K."/>
            <person name="Bills G."/>
            <person name="Bluhm B."/>
            <person name="Cannon C."/>
            <person name="Castanera R."/>
            <person name="Culley D."/>
            <person name="Daum C."/>
            <person name="Ezra D."/>
            <person name="Gonzalez J."/>
            <person name="Henrissat B."/>
            <person name="Kuo A."/>
            <person name="Liang C."/>
            <person name="Lipzen A."/>
            <person name="Lutzoni F."/>
            <person name="Magnuson J."/>
            <person name="Mondo S."/>
            <person name="Nolan M."/>
            <person name="Ohm R."/>
            <person name="Pangilinan J."/>
            <person name="Park H.-J."/>
            <person name="Ramirez L."/>
            <person name="Alfaro M."/>
            <person name="Sun H."/>
            <person name="Tritt A."/>
            <person name="Yoshinaga Y."/>
            <person name="Zwiers L.-H."/>
            <person name="Turgeon B."/>
            <person name="Goodwin S."/>
            <person name="Spatafora J."/>
            <person name="Crous P."/>
            <person name="Grigoriev I."/>
        </authorList>
    </citation>
    <scope>NUCLEOTIDE SEQUENCE</scope>
    <source>
        <strain evidence="3">CBS 133067</strain>
    </source>
</reference>
<protein>
    <recommendedName>
        <fullName evidence="2">Meiotically up-regulated protein Msb1/Mug8 domain-containing protein</fullName>
    </recommendedName>
</protein>
<gene>
    <name evidence="3" type="ORF">NA57DRAFT_55556</name>
</gene>
<accession>A0A9P4IJF0</accession>
<feature type="region of interest" description="Disordered" evidence="1">
    <location>
        <begin position="567"/>
        <end position="598"/>
    </location>
</feature>
<dbReference type="InterPro" id="IPR012965">
    <property type="entry name" value="Msb1/Mug8_dom"/>
</dbReference>
<feature type="domain" description="Meiotically up-regulated protein Msb1/Mug8" evidence="2">
    <location>
        <begin position="81"/>
        <end position="543"/>
    </location>
</feature>
<feature type="compositionally biased region" description="Polar residues" evidence="1">
    <location>
        <begin position="695"/>
        <end position="716"/>
    </location>
</feature>
<feature type="region of interest" description="Disordered" evidence="1">
    <location>
        <begin position="694"/>
        <end position="1053"/>
    </location>
</feature>
<feature type="region of interest" description="Disordered" evidence="1">
    <location>
        <begin position="386"/>
        <end position="428"/>
    </location>
</feature>
<evidence type="ECO:0000313" key="3">
    <source>
        <dbReference type="EMBL" id="KAF2099602.1"/>
    </source>
</evidence>